<sequence length="198" mass="22314">MAGLLPHRLTGTTGKKFVSNKGMKFWQAVRLGAGWGTSTYPCRGCWTEQTWRVFEAVNYTWSGDLEPVAQLGQLVGRLVDGGGQDRIAKDDAGLRGWFRDAVLESVPHSGLGEWNDVLLRACAGDGAQDRDWVQAQQQPSRRWMQERYEARIYVWAYLTGASHHNGGMRSVCDAFRMTDPSDAQAWERLVTTLRHTLR</sequence>
<evidence type="ECO:0000313" key="2">
    <source>
        <dbReference type="Proteomes" id="UP000262477"/>
    </source>
</evidence>
<dbReference type="RefSeq" id="WP_128508411.1">
    <property type="nucleotide sequence ID" value="NZ_QUAC01000145.1"/>
</dbReference>
<dbReference type="Proteomes" id="UP000262477">
    <property type="component" value="Unassembled WGS sequence"/>
</dbReference>
<protein>
    <submittedName>
        <fullName evidence="1">Uncharacterized protein</fullName>
    </submittedName>
</protein>
<proteinExistence type="predicted"/>
<dbReference type="AlphaFoldDB" id="A0A371Q2K9"/>
<dbReference type="OrthoDB" id="9828398at2"/>
<gene>
    <name evidence="1" type="ORF">DY245_18895</name>
</gene>
<name>A0A371Q2K9_STRIH</name>
<accession>A0A371Q2K9</accession>
<comment type="caution">
    <text evidence="1">The sequence shown here is derived from an EMBL/GenBank/DDBJ whole genome shotgun (WGS) entry which is preliminary data.</text>
</comment>
<evidence type="ECO:0000313" key="1">
    <source>
        <dbReference type="EMBL" id="REK88922.1"/>
    </source>
</evidence>
<reference evidence="1 2" key="1">
    <citation type="submission" date="2018-08" db="EMBL/GenBank/DDBJ databases">
        <title>Streptomyces NEAU-D10 sp. nov., a novel Actinomycete isolated from soil.</title>
        <authorList>
            <person name="Jin L."/>
        </authorList>
    </citation>
    <scope>NUCLEOTIDE SEQUENCE [LARGE SCALE GENOMIC DNA]</scope>
    <source>
        <strain evidence="1 2">NEAU-D10</strain>
    </source>
</reference>
<dbReference type="EMBL" id="QUAC01000145">
    <property type="protein sequence ID" value="REK88922.1"/>
    <property type="molecule type" value="Genomic_DNA"/>
</dbReference>
<keyword evidence="2" id="KW-1185">Reference proteome</keyword>
<organism evidence="1 2">
    <name type="scientific">Streptomyces inhibens</name>
    <dbReference type="NCBI Taxonomy" id="2293571"/>
    <lineage>
        <taxon>Bacteria</taxon>
        <taxon>Bacillati</taxon>
        <taxon>Actinomycetota</taxon>
        <taxon>Actinomycetes</taxon>
        <taxon>Kitasatosporales</taxon>
        <taxon>Streptomycetaceae</taxon>
        <taxon>Streptomyces</taxon>
    </lineage>
</organism>